<gene>
    <name evidence="1" type="ORF">HND93_35780</name>
</gene>
<dbReference type="EMBL" id="JABFDB010000055">
    <property type="protein sequence ID" value="NYZ25093.1"/>
    <property type="molecule type" value="Genomic_DNA"/>
</dbReference>
<evidence type="ECO:0000313" key="2">
    <source>
        <dbReference type="Proteomes" id="UP000584642"/>
    </source>
</evidence>
<comment type="caution">
    <text evidence="1">The sequence shown here is derived from an EMBL/GenBank/DDBJ whole genome shotgun (WGS) entry which is preliminary data.</text>
</comment>
<accession>A0ABX2TLB1</accession>
<keyword evidence="2" id="KW-1185">Reference proteome</keyword>
<name>A0ABX2TLB1_9PROT</name>
<reference evidence="1 2" key="1">
    <citation type="submission" date="2020-05" db="EMBL/GenBank/DDBJ databases">
        <title>Azospirillum oleiclasticum sp. nov, a nitrogen-fixing and heavy crude oil-emulsifying bacterium isolated from the crude oil of Yumen Oilfield.</title>
        <authorList>
            <person name="Wu D."/>
            <person name="Cai M."/>
            <person name="Zhang X."/>
        </authorList>
    </citation>
    <scope>NUCLEOTIDE SEQUENCE [LARGE SCALE GENOMIC DNA]</scope>
    <source>
        <strain evidence="1 2">ROY-1-1-2</strain>
    </source>
</reference>
<dbReference type="Pfam" id="PF04796">
    <property type="entry name" value="RepA_C"/>
    <property type="match status" value="1"/>
</dbReference>
<protein>
    <submittedName>
        <fullName evidence="1">Pirin</fullName>
    </submittedName>
</protein>
<dbReference type="RefSeq" id="WP_180286867.1">
    <property type="nucleotide sequence ID" value="NZ_JABFDB010000055.1"/>
</dbReference>
<organism evidence="1 2">
    <name type="scientific">Azospirillum oleiclasticum</name>
    <dbReference type="NCBI Taxonomy" id="2735135"/>
    <lineage>
        <taxon>Bacteria</taxon>
        <taxon>Pseudomonadati</taxon>
        <taxon>Pseudomonadota</taxon>
        <taxon>Alphaproteobacteria</taxon>
        <taxon>Rhodospirillales</taxon>
        <taxon>Azospirillaceae</taxon>
        <taxon>Azospirillum</taxon>
    </lineage>
</organism>
<sequence>MGQVHTLIALHGRDGAIARAEDKLDRQCVETAYAVLSDEQQRIGVMHAGFAMAALPHKDIQDTVWIRQGGSVKLRVESGVDASDVPVGVPFGSIARMILLYLQTEAVKTRSRDIELGRSMNHWLGTMGIDNGGKTYRLVREQSKRLSLCRLTFYRQTDNATLVTNGSFVRDAILPTRASDQLQLWREAVRLDEGFYQSLIDHPMPVRETAIREIGHRSMAIDVYVWLAYRLHQLERPTPVSWAALYAQFGAGYAQLRQFRAKFKEPLSLALAAYPEAQVAADETGVTLYPSPSPVPQRQLIA</sequence>
<evidence type="ECO:0000313" key="1">
    <source>
        <dbReference type="EMBL" id="NYZ25093.1"/>
    </source>
</evidence>
<dbReference type="Proteomes" id="UP000584642">
    <property type="component" value="Unassembled WGS sequence"/>
</dbReference>
<dbReference type="InterPro" id="IPR006881">
    <property type="entry name" value="RepA_C"/>
</dbReference>
<proteinExistence type="predicted"/>